<evidence type="ECO:0000313" key="1">
    <source>
        <dbReference type="EMBL" id="ASI99772.1"/>
    </source>
</evidence>
<proteinExistence type="predicted"/>
<accession>A0A218P4A8</accession>
<evidence type="ECO:0000313" key="2">
    <source>
        <dbReference type="Proteomes" id="UP000197156"/>
    </source>
</evidence>
<dbReference type="Proteomes" id="UP000197156">
    <property type="component" value="Chromosome"/>
</dbReference>
<reference evidence="1 2" key="1">
    <citation type="submission" date="2016-03" db="EMBL/GenBank/DDBJ databases">
        <title>Complete genome sequence of Thermococcus celer.</title>
        <authorList>
            <person name="Oger P.M."/>
        </authorList>
    </citation>
    <scope>NUCLEOTIDE SEQUENCE [LARGE SCALE GENOMIC DNA]</scope>
    <source>
        <strain evidence="1 2">Vu 13</strain>
    </source>
</reference>
<organism evidence="1 2">
    <name type="scientific">Thermococcus celer Vu 13 = JCM 8558</name>
    <dbReference type="NCBI Taxonomy" id="1293037"/>
    <lineage>
        <taxon>Archaea</taxon>
        <taxon>Methanobacteriati</taxon>
        <taxon>Methanobacteriota</taxon>
        <taxon>Thermococci</taxon>
        <taxon>Thermococcales</taxon>
        <taxon>Thermococcaceae</taxon>
        <taxon>Thermococcus</taxon>
    </lineage>
</organism>
<keyword evidence="2" id="KW-1185">Reference proteome</keyword>
<name>A0A218P4A8_THECE</name>
<dbReference type="KEGG" id="tce:A3L02_09450"/>
<protein>
    <submittedName>
        <fullName evidence="1">Uncharacterized protein</fullName>
    </submittedName>
</protein>
<dbReference type="AlphaFoldDB" id="A0A218P4A8"/>
<dbReference type="EMBL" id="CP014854">
    <property type="protein sequence ID" value="ASI99772.1"/>
    <property type="molecule type" value="Genomic_DNA"/>
</dbReference>
<sequence>MVCDPAIVPLDSSTVCTVHLGLRSANTVTLNLKEVDFGGKKVWPDGPSSVRVNRQTVTLTPTNMQEDLTIIITINDELANYYFEKKPLGWGSYSDRLVGYSYLIKAVFSGGVASSDIVEIRDRSPSLGEKVETLTKGGSIAQYVLEKVAKHAGQLETVASGSLGKATVVVSKFFGVLGWLLTARDVINWLRAPTPSDGDNNNVIGG</sequence>
<gene>
    <name evidence="1" type="ORF">A3L02_09450</name>
</gene>